<keyword evidence="3" id="KW-0509">mRNA transport</keyword>
<dbReference type="GO" id="GO:0005643">
    <property type="term" value="C:nuclear pore"/>
    <property type="evidence" value="ECO:0007669"/>
    <property type="project" value="UniProtKB-SubCell"/>
</dbReference>
<keyword evidence="9" id="KW-1185">Reference proteome</keyword>
<comment type="subcellular location">
    <subcellularLocation>
        <location evidence="1">Nucleus</location>
        <location evidence="1">Nuclear pore complex</location>
    </subcellularLocation>
</comment>
<evidence type="ECO:0000256" key="7">
    <source>
        <dbReference type="ARBA" id="ARBA00023242"/>
    </source>
</evidence>
<comment type="caution">
    <text evidence="8">The sequence shown here is derived from an EMBL/GenBank/DDBJ whole genome shotgun (WGS) entry which is preliminary data.</text>
</comment>
<dbReference type="GO" id="GO:0006606">
    <property type="term" value="P:protein import into nucleus"/>
    <property type="evidence" value="ECO:0007669"/>
    <property type="project" value="TreeGrafter"/>
</dbReference>
<dbReference type="RefSeq" id="XP_018710384.1">
    <property type="nucleotide sequence ID" value="XM_018855020.1"/>
</dbReference>
<evidence type="ECO:0000256" key="6">
    <source>
        <dbReference type="ARBA" id="ARBA00023132"/>
    </source>
</evidence>
<evidence type="ECO:0000256" key="3">
    <source>
        <dbReference type="ARBA" id="ARBA00022816"/>
    </source>
</evidence>
<evidence type="ECO:0000256" key="4">
    <source>
        <dbReference type="ARBA" id="ARBA00022927"/>
    </source>
</evidence>
<dbReference type="GO" id="GO:0017056">
    <property type="term" value="F:structural constituent of nuclear pore"/>
    <property type="evidence" value="ECO:0007669"/>
    <property type="project" value="InterPro"/>
</dbReference>
<keyword evidence="4" id="KW-0653">Protein transport</keyword>
<keyword evidence="5" id="KW-0811">Translocation</keyword>
<dbReference type="EMBL" id="LXTC01000005">
    <property type="protein sequence ID" value="OBA19859.1"/>
    <property type="molecule type" value="Genomic_DNA"/>
</dbReference>
<accession>A0A1A0H6Y6</accession>
<dbReference type="GO" id="GO:0006406">
    <property type="term" value="P:mRNA export from nucleus"/>
    <property type="evidence" value="ECO:0007669"/>
    <property type="project" value="TreeGrafter"/>
</dbReference>
<dbReference type="OrthoDB" id="341482at2759"/>
<gene>
    <name evidence="8" type="ORF">METBIDRAFT_208871</name>
</gene>
<keyword evidence="6" id="KW-0906">Nuclear pore complex</keyword>
<protein>
    <submittedName>
        <fullName evidence="8">Uncharacterized protein</fullName>
    </submittedName>
</protein>
<dbReference type="PANTHER" id="PTHR13257:SF0">
    <property type="entry name" value="NUCLEAR PORE COMPLEX PROTEIN NUP88"/>
    <property type="match status" value="1"/>
</dbReference>
<dbReference type="Proteomes" id="UP000092555">
    <property type="component" value="Unassembled WGS sequence"/>
</dbReference>
<dbReference type="PANTHER" id="PTHR13257">
    <property type="entry name" value="NUCLEOPORIN NUP84-RELATED"/>
    <property type="match status" value="1"/>
</dbReference>
<evidence type="ECO:0000256" key="5">
    <source>
        <dbReference type="ARBA" id="ARBA00023010"/>
    </source>
</evidence>
<dbReference type="AlphaFoldDB" id="A0A1A0H6Y6"/>
<evidence type="ECO:0000256" key="1">
    <source>
        <dbReference type="ARBA" id="ARBA00004567"/>
    </source>
</evidence>
<dbReference type="GO" id="GO:0000055">
    <property type="term" value="P:ribosomal large subunit export from nucleus"/>
    <property type="evidence" value="ECO:0007669"/>
    <property type="project" value="InterPro"/>
</dbReference>
<dbReference type="GeneID" id="30027996"/>
<proteinExistence type="predicted"/>
<dbReference type="Pfam" id="PF10168">
    <property type="entry name" value="Nup88"/>
    <property type="match status" value="1"/>
</dbReference>
<evidence type="ECO:0000256" key="2">
    <source>
        <dbReference type="ARBA" id="ARBA00022448"/>
    </source>
</evidence>
<evidence type="ECO:0000313" key="9">
    <source>
        <dbReference type="Proteomes" id="UP000092555"/>
    </source>
</evidence>
<evidence type="ECO:0000313" key="8">
    <source>
        <dbReference type="EMBL" id="OBA19859.1"/>
    </source>
</evidence>
<keyword evidence="2" id="KW-0813">Transport</keyword>
<reference evidence="8 9" key="1">
    <citation type="submission" date="2016-05" db="EMBL/GenBank/DDBJ databases">
        <title>Comparative genomics of biotechnologically important yeasts.</title>
        <authorList>
            <consortium name="DOE Joint Genome Institute"/>
            <person name="Riley R."/>
            <person name="Haridas S."/>
            <person name="Wolfe K.H."/>
            <person name="Lopes M.R."/>
            <person name="Hittinger C.T."/>
            <person name="Goker M."/>
            <person name="Salamov A."/>
            <person name="Wisecaver J."/>
            <person name="Long T.M."/>
            <person name="Aerts A.L."/>
            <person name="Barry K."/>
            <person name="Choi C."/>
            <person name="Clum A."/>
            <person name="Coughlan A.Y."/>
            <person name="Deshpande S."/>
            <person name="Douglass A.P."/>
            <person name="Hanson S.J."/>
            <person name="Klenk H.-P."/>
            <person name="LaButti K."/>
            <person name="Lapidus A."/>
            <person name="Lindquist E."/>
            <person name="Lipzen A."/>
            <person name="Meier-kolthoff J.P."/>
            <person name="Ohm R.A."/>
            <person name="Otillar R.P."/>
            <person name="Pangilinan J."/>
            <person name="Peng Y."/>
            <person name="Rokas A."/>
            <person name="Rosa C.A."/>
            <person name="Scheuner C."/>
            <person name="Sibirny A.A."/>
            <person name="Slot J.C."/>
            <person name="Stielow J.B."/>
            <person name="Sun H."/>
            <person name="Kurtzman C.P."/>
            <person name="Blackwell M."/>
            <person name="Grigoriev I.V."/>
            <person name="Jeffries T.W."/>
        </authorList>
    </citation>
    <scope>NUCLEOTIDE SEQUENCE [LARGE SCALE GENOMIC DNA]</scope>
    <source>
        <strain evidence="8 9">NRRL YB-4993</strain>
    </source>
</reference>
<dbReference type="STRING" id="869754.A0A1A0H6Y6"/>
<dbReference type="InterPro" id="IPR019321">
    <property type="entry name" value="Nucleoporin_Nup88"/>
</dbReference>
<dbReference type="GO" id="GO:0000056">
    <property type="term" value="P:ribosomal small subunit export from nucleus"/>
    <property type="evidence" value="ECO:0007669"/>
    <property type="project" value="InterPro"/>
</dbReference>
<organism evidence="8 9">
    <name type="scientific">Metschnikowia bicuspidata var. bicuspidata NRRL YB-4993</name>
    <dbReference type="NCBI Taxonomy" id="869754"/>
    <lineage>
        <taxon>Eukaryota</taxon>
        <taxon>Fungi</taxon>
        <taxon>Dikarya</taxon>
        <taxon>Ascomycota</taxon>
        <taxon>Saccharomycotina</taxon>
        <taxon>Pichiomycetes</taxon>
        <taxon>Metschnikowiaceae</taxon>
        <taxon>Metschnikowia</taxon>
    </lineage>
</organism>
<dbReference type="InterPro" id="IPR037700">
    <property type="entry name" value="NUP88/NUP82"/>
</dbReference>
<name>A0A1A0H6Y6_9ASCO</name>
<sequence length="787" mass="87145">MTQLSSFLSEASILKNYVPGERASIAIKGDSQIFSASLNVVKTGPIYHGQNFFKILNISSCTPFKVLLLLLNEDESLLAVVGESSIVIVDVKSVDFDSSEPVWDCFDVSITIPKVDGTSCSLVIKDIVWHPASSTKSELVVLTEDEILLYDIVFSLTQPILTLALNKSPQLTGKKVLSICFGSAHNFAGSITLYLSTNCGQIYGLYPFLHKSSKLGTSKRLLSKFVEDWDLCFQSYESRIPPSAAFALYCAVFTKHSELVRKVEAALLSPLFSEADANQILSLSIDWNESSPELLGPLATLGPNLKLTQTSSNTDVLVLAGVYSDHTGNITISHLSQIIPLTISLELSSLSLSQPLMPVKKPAQPKELSYSQPPRGFGYVIDSEDDEDQENEDFELHMQTYREELELYNAKDKINRFIDSNFNKLSVVATDSTDLKFTSNTESLFQNLRESQILVALGTSLIIGDLAQAVSEFLGPECSAFDVLYKLIKTNSIATSFARVEDRIEGTGGYLLACSATDNAEVFQVKTSVRPESRLKLEPKDAAFQTKPSSSTRHTALPAAELSMIKADGAKPLMSAQNIDPTQAESLRTVHQITADLIRKIGSLTKFILALQMKIEIQFKELKDQTKDLLLVKENTAKKEHYNKNRERIGSLIERQESLITRAECIRHKIVERFEKARAAQKLPLSLAEIEWFKELNSITKTVTLGDKTAPSMKTRVERLQAEVQILKDRKQSQPSEENLNEMLSSLLLRSDLVKVALALALEGDLLEHSKITISACFKRLQDVASA</sequence>
<keyword evidence="7" id="KW-0539">Nucleus</keyword>